<dbReference type="EMBL" id="CP036266">
    <property type="protein sequence ID" value="QDT22458.1"/>
    <property type="molecule type" value="Genomic_DNA"/>
</dbReference>
<proteinExistence type="predicted"/>
<name>A0A517PSW4_9PLAN</name>
<organism evidence="1 2">
    <name type="scientific">Gimesia chilikensis</name>
    <dbReference type="NCBI Taxonomy" id="2605989"/>
    <lineage>
        <taxon>Bacteria</taxon>
        <taxon>Pseudomonadati</taxon>
        <taxon>Planctomycetota</taxon>
        <taxon>Planctomycetia</taxon>
        <taxon>Planctomycetales</taxon>
        <taxon>Planctomycetaceae</taxon>
        <taxon>Gimesia</taxon>
    </lineage>
</organism>
<reference evidence="1 2" key="1">
    <citation type="submission" date="2019-02" db="EMBL/GenBank/DDBJ databases">
        <title>Deep-cultivation of Planctomycetes and their phenomic and genomic characterization uncovers novel biology.</title>
        <authorList>
            <person name="Wiegand S."/>
            <person name="Jogler M."/>
            <person name="Boedeker C."/>
            <person name="Pinto D."/>
            <person name="Vollmers J."/>
            <person name="Rivas-Marin E."/>
            <person name="Kohn T."/>
            <person name="Peeters S.H."/>
            <person name="Heuer A."/>
            <person name="Rast P."/>
            <person name="Oberbeckmann S."/>
            <person name="Bunk B."/>
            <person name="Jeske O."/>
            <person name="Meyerdierks A."/>
            <person name="Storesund J.E."/>
            <person name="Kallscheuer N."/>
            <person name="Luecker S."/>
            <person name="Lage O.M."/>
            <person name="Pohl T."/>
            <person name="Merkel B.J."/>
            <person name="Hornburger P."/>
            <person name="Mueller R.-W."/>
            <person name="Bruemmer F."/>
            <person name="Labrenz M."/>
            <person name="Spormann A.M."/>
            <person name="Op den Camp H."/>
            <person name="Overmann J."/>
            <person name="Amann R."/>
            <person name="Jetten M.S.M."/>
            <person name="Mascher T."/>
            <person name="Medema M.H."/>
            <person name="Devos D.P."/>
            <person name="Kaster A.-K."/>
            <person name="Ovreas L."/>
            <person name="Rohde M."/>
            <person name="Galperin M.Y."/>
            <person name="Jogler C."/>
        </authorList>
    </citation>
    <scope>NUCLEOTIDE SEQUENCE [LARGE SCALE GENOMIC DNA]</scope>
    <source>
        <strain evidence="1 2">HG66A1</strain>
    </source>
</reference>
<dbReference type="AlphaFoldDB" id="A0A517PSW4"/>
<protein>
    <submittedName>
        <fullName evidence="1">Uncharacterized protein</fullName>
    </submittedName>
</protein>
<gene>
    <name evidence="1" type="ORF">HG66A1_42660</name>
</gene>
<dbReference type="Proteomes" id="UP000320421">
    <property type="component" value="Chromosome"/>
</dbReference>
<evidence type="ECO:0000313" key="2">
    <source>
        <dbReference type="Proteomes" id="UP000320421"/>
    </source>
</evidence>
<keyword evidence="2" id="KW-1185">Reference proteome</keyword>
<sequence length="61" mass="6958">MKFDFKIVIQCPKCNCPHFSKTDPGNENSDRRCTSCGTITSLTELRRIGRSRAVDKIKKLI</sequence>
<evidence type="ECO:0000313" key="1">
    <source>
        <dbReference type="EMBL" id="QDT22458.1"/>
    </source>
</evidence>
<accession>A0A517PSW4</accession>